<dbReference type="EMBL" id="JAVXUP010002187">
    <property type="protein sequence ID" value="KAK3004958.1"/>
    <property type="molecule type" value="Genomic_DNA"/>
</dbReference>
<evidence type="ECO:0000256" key="2">
    <source>
        <dbReference type="ARBA" id="ARBA00004613"/>
    </source>
</evidence>
<comment type="subcellular location">
    <subcellularLocation>
        <location evidence="1">Cytoplasmic vesicle</location>
    </subcellularLocation>
    <subcellularLocation>
        <location evidence="2">Secreted</location>
    </subcellularLocation>
</comment>
<dbReference type="GO" id="GO:0009567">
    <property type="term" value="P:double fertilization forming a zygote and endosperm"/>
    <property type="evidence" value="ECO:0007669"/>
    <property type="project" value="InterPro"/>
</dbReference>
<evidence type="ECO:0000256" key="6">
    <source>
        <dbReference type="ARBA" id="ARBA00023329"/>
    </source>
</evidence>
<feature type="domain" description="Prolamin-like" evidence="10">
    <location>
        <begin position="48"/>
        <end position="112"/>
    </location>
</feature>
<reference evidence="11" key="1">
    <citation type="submission" date="2022-12" db="EMBL/GenBank/DDBJ databases">
        <title>Draft genome assemblies for two species of Escallonia (Escalloniales).</title>
        <authorList>
            <person name="Chanderbali A."/>
            <person name="Dervinis C."/>
            <person name="Anghel I."/>
            <person name="Soltis D."/>
            <person name="Soltis P."/>
            <person name="Zapata F."/>
        </authorList>
    </citation>
    <scope>NUCLEOTIDE SEQUENCE</scope>
    <source>
        <strain evidence="11">UCBG64.0493</strain>
        <tissue evidence="11">Leaf</tissue>
    </source>
</reference>
<name>A0AA88VC16_9ASTE</name>
<dbReference type="GO" id="GO:0031410">
    <property type="term" value="C:cytoplasmic vesicle"/>
    <property type="evidence" value="ECO:0007669"/>
    <property type="project" value="UniProtKB-SubCell"/>
</dbReference>
<dbReference type="PROSITE" id="PS51257">
    <property type="entry name" value="PROKAR_LIPOPROTEIN"/>
    <property type="match status" value="1"/>
</dbReference>
<sequence>MALKVMLLLLATTSCMACTTLASSEVPQELAAGYNLTERLVATGTIGNCLNALTEIKSCTNEIVVFFTNGTADIGAPCCKAIGIMTHQCWPAMLTALGFTADECNILRGYCDVSSASPAPSPSVQPLPPPVKARKTLNNLTGMLQSLIKLVTLYKWNLVRVHVDECRPAERLDSRTLLEKHMG</sequence>
<evidence type="ECO:0000256" key="8">
    <source>
        <dbReference type="ARBA" id="ARBA00034484"/>
    </source>
</evidence>
<evidence type="ECO:0000256" key="9">
    <source>
        <dbReference type="SAM" id="SignalP"/>
    </source>
</evidence>
<evidence type="ECO:0000259" key="10">
    <source>
        <dbReference type="Pfam" id="PF05617"/>
    </source>
</evidence>
<evidence type="ECO:0000256" key="3">
    <source>
        <dbReference type="ARBA" id="ARBA00022525"/>
    </source>
</evidence>
<feature type="signal peptide" evidence="9">
    <location>
        <begin position="1"/>
        <end position="17"/>
    </location>
</feature>
<dbReference type="GO" id="GO:0005576">
    <property type="term" value="C:extracellular region"/>
    <property type="evidence" value="ECO:0007669"/>
    <property type="project" value="UniProtKB-SubCell"/>
</dbReference>
<evidence type="ECO:0000313" key="11">
    <source>
        <dbReference type="EMBL" id="KAK3004958.1"/>
    </source>
</evidence>
<evidence type="ECO:0000256" key="1">
    <source>
        <dbReference type="ARBA" id="ARBA00004541"/>
    </source>
</evidence>
<evidence type="ECO:0000256" key="7">
    <source>
        <dbReference type="ARBA" id="ARBA00034457"/>
    </source>
</evidence>
<comment type="similarity">
    <text evidence="8">Belongs to the plant egg cell-secreted peptide family.</text>
</comment>
<organism evidence="11 12">
    <name type="scientific">Escallonia herrerae</name>
    <dbReference type="NCBI Taxonomy" id="1293975"/>
    <lineage>
        <taxon>Eukaryota</taxon>
        <taxon>Viridiplantae</taxon>
        <taxon>Streptophyta</taxon>
        <taxon>Embryophyta</taxon>
        <taxon>Tracheophyta</taxon>
        <taxon>Spermatophyta</taxon>
        <taxon>Magnoliopsida</taxon>
        <taxon>eudicotyledons</taxon>
        <taxon>Gunneridae</taxon>
        <taxon>Pentapetalae</taxon>
        <taxon>asterids</taxon>
        <taxon>campanulids</taxon>
        <taxon>Escalloniales</taxon>
        <taxon>Escalloniaceae</taxon>
        <taxon>Escallonia</taxon>
    </lineage>
</organism>
<dbReference type="Proteomes" id="UP001188597">
    <property type="component" value="Unassembled WGS sequence"/>
</dbReference>
<dbReference type="GO" id="GO:2000008">
    <property type="term" value="P:regulation of protein localization to cell surface"/>
    <property type="evidence" value="ECO:0007669"/>
    <property type="project" value="UniProtKB-ARBA"/>
</dbReference>
<dbReference type="InterPro" id="IPR008502">
    <property type="entry name" value="Prolamin-like"/>
</dbReference>
<dbReference type="Pfam" id="PF05617">
    <property type="entry name" value="Prolamin_like"/>
    <property type="match status" value="1"/>
</dbReference>
<dbReference type="PANTHER" id="PTHR35293">
    <property type="entry name" value="EGG CELL-SECRETED PROTEIN 1.5"/>
    <property type="match status" value="1"/>
</dbReference>
<keyword evidence="3" id="KW-0964">Secreted</keyword>
<dbReference type="GO" id="GO:0080155">
    <property type="term" value="P:regulation of double fertilization forming a zygote and endosperm"/>
    <property type="evidence" value="ECO:0007669"/>
    <property type="project" value="UniProtKB-ARBA"/>
</dbReference>
<accession>A0AA88VC16</accession>
<comment type="function">
    <text evidence="7">Involved in the regulation of gamete interactions during the double fertilization and to prevent multiple-pollen tube attraction; mediates the redistribution of the gamete fusogen HAP2/GCS1 to the cell surface after secretion upon sperm arrival.</text>
</comment>
<evidence type="ECO:0000313" key="12">
    <source>
        <dbReference type="Proteomes" id="UP001188597"/>
    </source>
</evidence>
<evidence type="ECO:0000256" key="4">
    <source>
        <dbReference type="ARBA" id="ARBA00022729"/>
    </source>
</evidence>
<feature type="chain" id="PRO_5041646764" description="Prolamin-like domain-containing protein" evidence="9">
    <location>
        <begin position="18"/>
        <end position="183"/>
    </location>
</feature>
<protein>
    <recommendedName>
        <fullName evidence="10">Prolamin-like domain-containing protein</fullName>
    </recommendedName>
</protein>
<gene>
    <name evidence="11" type="ORF">RJ639_019301</name>
</gene>
<keyword evidence="12" id="KW-1185">Reference proteome</keyword>
<keyword evidence="4 9" id="KW-0732">Signal</keyword>
<dbReference type="PANTHER" id="PTHR35293:SF10">
    <property type="entry name" value="EGG CELL-SECRETED PROTEIN 1.2-RELATED"/>
    <property type="match status" value="1"/>
</dbReference>
<dbReference type="InterPro" id="IPR044711">
    <property type="entry name" value="EC11-15"/>
</dbReference>
<keyword evidence="5" id="KW-0278">Fertilization</keyword>
<dbReference type="AlphaFoldDB" id="A0AA88VC16"/>
<comment type="caution">
    <text evidence="11">The sequence shown here is derived from an EMBL/GenBank/DDBJ whole genome shotgun (WGS) entry which is preliminary data.</text>
</comment>
<keyword evidence="6" id="KW-0968">Cytoplasmic vesicle</keyword>
<proteinExistence type="inferred from homology"/>
<evidence type="ECO:0000256" key="5">
    <source>
        <dbReference type="ARBA" id="ARBA00023279"/>
    </source>
</evidence>